<gene>
    <name evidence="2" type="ORF">GCM10025778_02800</name>
</gene>
<proteinExistence type="predicted"/>
<protein>
    <recommendedName>
        <fullName evidence="1">DUF2087 domain-containing protein</fullName>
    </recommendedName>
</protein>
<feature type="domain" description="DUF2087" evidence="1">
    <location>
        <begin position="93"/>
        <end position="161"/>
    </location>
</feature>
<name>A0ABP9THU0_9MICC</name>
<reference evidence="3" key="1">
    <citation type="journal article" date="2019" name="Int. J. Syst. Evol. Microbiol.">
        <title>The Global Catalogue of Microorganisms (GCM) 10K type strain sequencing project: providing services to taxonomists for standard genome sequencing and annotation.</title>
        <authorList>
            <consortium name="The Broad Institute Genomics Platform"/>
            <consortium name="The Broad Institute Genome Sequencing Center for Infectious Disease"/>
            <person name="Wu L."/>
            <person name="Ma J."/>
        </authorList>
    </citation>
    <scope>NUCLEOTIDE SEQUENCE [LARGE SCALE GENOMIC DNA]</scope>
    <source>
        <strain evidence="3">JCM 18952</strain>
    </source>
</reference>
<organism evidence="2 3">
    <name type="scientific">Paeniglutamicibacter antarcticus</name>
    <dbReference type="NCBI Taxonomy" id="494023"/>
    <lineage>
        <taxon>Bacteria</taxon>
        <taxon>Bacillati</taxon>
        <taxon>Actinomycetota</taxon>
        <taxon>Actinomycetes</taxon>
        <taxon>Micrococcales</taxon>
        <taxon>Micrococcaceae</taxon>
        <taxon>Paeniglutamicibacter</taxon>
    </lineage>
</organism>
<dbReference type="EMBL" id="BAABLK010000005">
    <property type="protein sequence ID" value="GAA5225750.1"/>
    <property type="molecule type" value="Genomic_DNA"/>
</dbReference>
<dbReference type="RefSeq" id="WP_210101880.1">
    <property type="nucleotide sequence ID" value="NZ_BAABLK010000005.1"/>
</dbReference>
<accession>A0ABP9THU0</accession>
<keyword evidence="3" id="KW-1185">Reference proteome</keyword>
<comment type="caution">
    <text evidence="2">The sequence shown here is derived from an EMBL/GenBank/DDBJ whole genome shotgun (WGS) entry which is preliminary data.</text>
</comment>
<evidence type="ECO:0000313" key="3">
    <source>
        <dbReference type="Proteomes" id="UP001501257"/>
    </source>
</evidence>
<sequence>MKDPVQKPIGDWRAVFGALANEQTLRYYAQQVLGQDSDLGTERAAKARQNLERAGLIDEKETVDGQLFGKILAAKARKVPREGPQRFFDAEGRIERYPRKHEERLEMLQLVAGKTIDPGQQLTEAELTVRLEEFTQDTALLRRYLVDYGVLGRQSDGSVYHLVERSD</sequence>
<evidence type="ECO:0000313" key="2">
    <source>
        <dbReference type="EMBL" id="GAA5225750.1"/>
    </source>
</evidence>
<dbReference type="Pfam" id="PF09860">
    <property type="entry name" value="DUF2087"/>
    <property type="match status" value="1"/>
</dbReference>
<evidence type="ECO:0000259" key="1">
    <source>
        <dbReference type="Pfam" id="PF09860"/>
    </source>
</evidence>
<dbReference type="Proteomes" id="UP001501257">
    <property type="component" value="Unassembled WGS sequence"/>
</dbReference>
<dbReference type="InterPro" id="IPR018656">
    <property type="entry name" value="DUF2087"/>
</dbReference>